<evidence type="ECO:0000313" key="1">
    <source>
        <dbReference type="EMBL" id="RSO56156.1"/>
    </source>
</evidence>
<accession>A0AB37TDC8</accession>
<gene>
    <name evidence="1" type="ORF">EA752_17260</name>
</gene>
<dbReference type="AlphaFoldDB" id="A0AB37TDC8"/>
<dbReference type="EMBL" id="RFEW01000018">
    <property type="protein sequence ID" value="RSO56156.1"/>
    <property type="molecule type" value="Genomic_DNA"/>
</dbReference>
<sequence length="106" mass="12523">MNNELEINGYKIFENYDEAVYVAKSKEDVYDYFVDNYGPTEECQNETKEQFINNLNEVELDSDCAQRNREWINEDTGMISTSSYYQEYKHVASKDEGTEVIAFLVW</sequence>
<protein>
    <submittedName>
        <fullName evidence="1">Uncharacterized protein</fullName>
    </submittedName>
</protein>
<name>A0AB37TDC8_ACIPI</name>
<dbReference type="RefSeq" id="WP_057090903.1">
    <property type="nucleotide sequence ID" value="NZ_LLGF01000252.1"/>
</dbReference>
<proteinExistence type="predicted"/>
<comment type="caution">
    <text evidence="1">The sequence shown here is derived from an EMBL/GenBank/DDBJ whole genome shotgun (WGS) entry which is preliminary data.</text>
</comment>
<reference evidence="1 2" key="1">
    <citation type="submission" date="2018-10" db="EMBL/GenBank/DDBJ databases">
        <title>GWAS and RNA-Seq identify cryptic mechanisms of antimicrobial resistance in Acinetobacter baumannii.</title>
        <authorList>
            <person name="Sahl J.W."/>
        </authorList>
    </citation>
    <scope>NUCLEOTIDE SEQUENCE [LARGE SCALE GENOMIC DNA]</scope>
    <source>
        <strain evidence="1 2">TG41884</strain>
    </source>
</reference>
<evidence type="ECO:0000313" key="2">
    <source>
        <dbReference type="Proteomes" id="UP000271320"/>
    </source>
</evidence>
<organism evidence="1 2">
    <name type="scientific">Acinetobacter pittii</name>
    <name type="common">Acinetobacter genomosp. 3</name>
    <dbReference type="NCBI Taxonomy" id="48296"/>
    <lineage>
        <taxon>Bacteria</taxon>
        <taxon>Pseudomonadati</taxon>
        <taxon>Pseudomonadota</taxon>
        <taxon>Gammaproteobacteria</taxon>
        <taxon>Moraxellales</taxon>
        <taxon>Moraxellaceae</taxon>
        <taxon>Acinetobacter</taxon>
        <taxon>Acinetobacter calcoaceticus/baumannii complex</taxon>
    </lineage>
</organism>
<dbReference type="Proteomes" id="UP000271320">
    <property type="component" value="Unassembled WGS sequence"/>
</dbReference>